<sequence>MNLMINVKVAIFEDKCYILLPNLFPICHIPFLSVLVNNYSLFDISGCSLSGSILLSHYFLCKILHLIWHMNWRGPNCLIYQLCLDCLVGRRKPNGLTVLVFQSYKCLLSV</sequence>
<accession>A0A2P5DA38</accession>
<proteinExistence type="predicted"/>
<dbReference type="EMBL" id="JXTB01000052">
    <property type="protein sequence ID" value="PON70140.1"/>
    <property type="molecule type" value="Genomic_DNA"/>
</dbReference>
<evidence type="ECO:0000313" key="2">
    <source>
        <dbReference type="Proteomes" id="UP000237105"/>
    </source>
</evidence>
<keyword evidence="2" id="KW-1185">Reference proteome</keyword>
<organism evidence="1 2">
    <name type="scientific">Parasponia andersonii</name>
    <name type="common">Sponia andersonii</name>
    <dbReference type="NCBI Taxonomy" id="3476"/>
    <lineage>
        <taxon>Eukaryota</taxon>
        <taxon>Viridiplantae</taxon>
        <taxon>Streptophyta</taxon>
        <taxon>Embryophyta</taxon>
        <taxon>Tracheophyta</taxon>
        <taxon>Spermatophyta</taxon>
        <taxon>Magnoliopsida</taxon>
        <taxon>eudicotyledons</taxon>
        <taxon>Gunneridae</taxon>
        <taxon>Pentapetalae</taxon>
        <taxon>rosids</taxon>
        <taxon>fabids</taxon>
        <taxon>Rosales</taxon>
        <taxon>Cannabaceae</taxon>
        <taxon>Parasponia</taxon>
    </lineage>
</organism>
<gene>
    <name evidence="1" type="ORF">PanWU01x14_083150</name>
</gene>
<comment type="caution">
    <text evidence="1">The sequence shown here is derived from an EMBL/GenBank/DDBJ whole genome shotgun (WGS) entry which is preliminary data.</text>
</comment>
<protein>
    <submittedName>
        <fullName evidence="1">Uncharacterized protein</fullName>
    </submittedName>
</protein>
<dbReference type="Proteomes" id="UP000237105">
    <property type="component" value="Unassembled WGS sequence"/>
</dbReference>
<reference evidence="2" key="1">
    <citation type="submission" date="2016-06" db="EMBL/GenBank/DDBJ databases">
        <title>Parallel loss of symbiosis genes in relatives of nitrogen-fixing non-legume Parasponia.</title>
        <authorList>
            <person name="Van Velzen R."/>
            <person name="Holmer R."/>
            <person name="Bu F."/>
            <person name="Rutten L."/>
            <person name="Van Zeijl A."/>
            <person name="Liu W."/>
            <person name="Santuari L."/>
            <person name="Cao Q."/>
            <person name="Sharma T."/>
            <person name="Shen D."/>
            <person name="Roswanjaya Y."/>
            <person name="Wardhani T."/>
            <person name="Kalhor M.S."/>
            <person name="Jansen J."/>
            <person name="Van den Hoogen J."/>
            <person name="Gungor B."/>
            <person name="Hartog M."/>
            <person name="Hontelez J."/>
            <person name="Verver J."/>
            <person name="Yang W.-C."/>
            <person name="Schijlen E."/>
            <person name="Repin R."/>
            <person name="Schilthuizen M."/>
            <person name="Schranz E."/>
            <person name="Heidstra R."/>
            <person name="Miyata K."/>
            <person name="Fedorova E."/>
            <person name="Kohlen W."/>
            <person name="Bisseling T."/>
            <person name="Smit S."/>
            <person name="Geurts R."/>
        </authorList>
    </citation>
    <scope>NUCLEOTIDE SEQUENCE [LARGE SCALE GENOMIC DNA]</scope>
    <source>
        <strain evidence="2">cv. WU1-14</strain>
    </source>
</reference>
<evidence type="ECO:0000313" key="1">
    <source>
        <dbReference type="EMBL" id="PON70140.1"/>
    </source>
</evidence>
<name>A0A2P5DA38_PARAD</name>
<dbReference type="AlphaFoldDB" id="A0A2P5DA38"/>